<proteinExistence type="predicted"/>
<dbReference type="AlphaFoldDB" id="A0A9W9XCB4"/>
<dbReference type="GeneID" id="81623525"/>
<keyword evidence="3" id="KW-1185">Reference proteome</keyword>
<organism evidence="2 3">
    <name type="scientific">Penicillium diatomitis</name>
    <dbReference type="NCBI Taxonomy" id="2819901"/>
    <lineage>
        <taxon>Eukaryota</taxon>
        <taxon>Fungi</taxon>
        <taxon>Dikarya</taxon>
        <taxon>Ascomycota</taxon>
        <taxon>Pezizomycotina</taxon>
        <taxon>Eurotiomycetes</taxon>
        <taxon>Eurotiomycetidae</taxon>
        <taxon>Eurotiales</taxon>
        <taxon>Aspergillaceae</taxon>
        <taxon>Penicillium</taxon>
    </lineage>
</organism>
<accession>A0A9W9XCB4</accession>
<comment type="caution">
    <text evidence="2">The sequence shown here is derived from an EMBL/GenBank/DDBJ whole genome shotgun (WGS) entry which is preliminary data.</text>
</comment>
<evidence type="ECO:0000256" key="1">
    <source>
        <dbReference type="SAM" id="MobiDB-lite"/>
    </source>
</evidence>
<sequence length="375" mass="42674">MAPERPLSSSPSTPSTMELIRTSENPDVSEHNEYVLIQPSDFANKAESISRSIKQTQQLQASALELSKPARVTSSTTSGLGSELLSLPVTFSLVTVITHLANDNPEGAKSVALHNLQKARALSNQDLIARCQYWMGRVELEFKRPKVAHQLFTSARACLMNDDTLESETVQFYIEMSKRLQCKRQGIGERQQDRESLRALKNEHSTKRIRQYSPLQKKRKREFLPWKVVLRPAPENKFKGHLQRSTPTTPRKAPARINEWIIRDMPDLSLPSRETDIDHGSNDVHSDRLSEEASRCEPLGPKPTLQADFTMRCFPVGIAPRTRPTNIFPKLPTENLLSPTEWESLKSAMSKRAVTMAYLAEERERERESLSYRQE</sequence>
<protein>
    <submittedName>
        <fullName evidence="2">Uncharacterized protein</fullName>
    </submittedName>
</protein>
<reference evidence="2" key="1">
    <citation type="submission" date="2022-12" db="EMBL/GenBank/DDBJ databases">
        <authorList>
            <person name="Petersen C."/>
        </authorList>
    </citation>
    <scope>NUCLEOTIDE SEQUENCE</scope>
    <source>
        <strain evidence="2">IBT 30728</strain>
    </source>
</reference>
<dbReference type="Proteomes" id="UP001148312">
    <property type="component" value="Unassembled WGS sequence"/>
</dbReference>
<gene>
    <name evidence="2" type="ORF">N7539_003674</name>
</gene>
<feature type="region of interest" description="Disordered" evidence="1">
    <location>
        <begin position="1"/>
        <end position="27"/>
    </location>
</feature>
<dbReference type="RefSeq" id="XP_056790817.1">
    <property type="nucleotide sequence ID" value="XM_056933276.1"/>
</dbReference>
<evidence type="ECO:0000313" key="2">
    <source>
        <dbReference type="EMBL" id="KAJ5488784.1"/>
    </source>
</evidence>
<name>A0A9W9XCB4_9EURO</name>
<feature type="region of interest" description="Disordered" evidence="1">
    <location>
        <begin position="275"/>
        <end position="302"/>
    </location>
</feature>
<evidence type="ECO:0000313" key="3">
    <source>
        <dbReference type="Proteomes" id="UP001148312"/>
    </source>
</evidence>
<reference evidence="2" key="2">
    <citation type="journal article" date="2023" name="IMA Fungus">
        <title>Comparative genomic study of the Penicillium genus elucidates a diverse pangenome and 15 lateral gene transfer events.</title>
        <authorList>
            <person name="Petersen C."/>
            <person name="Sorensen T."/>
            <person name="Nielsen M.R."/>
            <person name="Sondergaard T.E."/>
            <person name="Sorensen J.L."/>
            <person name="Fitzpatrick D.A."/>
            <person name="Frisvad J.C."/>
            <person name="Nielsen K.L."/>
        </authorList>
    </citation>
    <scope>NUCLEOTIDE SEQUENCE</scope>
    <source>
        <strain evidence="2">IBT 30728</strain>
    </source>
</reference>
<dbReference type="EMBL" id="JAPWDQ010000004">
    <property type="protein sequence ID" value="KAJ5488784.1"/>
    <property type="molecule type" value="Genomic_DNA"/>
</dbReference>
<feature type="compositionally biased region" description="Basic and acidic residues" evidence="1">
    <location>
        <begin position="275"/>
        <end position="295"/>
    </location>
</feature>